<keyword evidence="2" id="KW-1185">Reference proteome</keyword>
<name>A0A9E6Q0B3_9PSED</name>
<accession>A0A9E6Q0B3</accession>
<protein>
    <submittedName>
        <fullName evidence="1">Uncharacterized protein</fullName>
    </submittedName>
</protein>
<evidence type="ECO:0000313" key="2">
    <source>
        <dbReference type="Proteomes" id="UP000633418"/>
    </source>
</evidence>
<sequence length="209" mass="24444">MALYFKFKPHLSFIAQCWWQLEGSRVDPFDWAGSKHLLKPIWVRFESGDGEDGYLRIESEEGSLEPWSPLKTKGPGSLHDKFWFGCYERNGYYYFQIRPIRGDIHGSPEVLPWYLDTDTVGYMGMYHSWFSVPEWVVYIGEDMWQLKGLDPHDLMEGERCVNLVFADNDDNLVTQRTQFGRPYLYTGSRNGKGLISLQVLRHPYEPAKT</sequence>
<dbReference type="KEGG" id="pxn:HU772_008995"/>
<dbReference type="Proteomes" id="UP000633418">
    <property type="component" value="Chromosome"/>
</dbReference>
<evidence type="ECO:0000313" key="1">
    <source>
        <dbReference type="EMBL" id="QXI40188.1"/>
    </source>
</evidence>
<proteinExistence type="predicted"/>
<dbReference type="RefSeq" id="WP_186660357.1">
    <property type="nucleotide sequence ID" value="NZ_CP077095.1"/>
</dbReference>
<dbReference type="AlphaFoldDB" id="A0A9E6Q0B3"/>
<gene>
    <name evidence="1" type="ORF">HU772_008995</name>
</gene>
<reference evidence="1 2" key="2">
    <citation type="journal article" date="2021" name="Microorganisms">
        <title>The Ever-Expanding Pseudomonas Genus: Description of 43 New Species and Partition of the Pseudomonas putida Group.</title>
        <authorList>
            <person name="Girard L."/>
            <person name="Lood C."/>
            <person name="Hofte M."/>
            <person name="Vandamme P."/>
            <person name="Rokni-Zadeh H."/>
            <person name="van Noort V."/>
            <person name="Lavigne R."/>
            <person name="De Mot R."/>
        </authorList>
    </citation>
    <scope>NUCLEOTIDE SEQUENCE [LARGE SCALE GENOMIC DNA]</scope>
    <source>
        <strain evidence="1 2">RW9S1A</strain>
    </source>
</reference>
<reference evidence="1 2" key="1">
    <citation type="journal article" date="2020" name="Microorganisms">
        <title>Reliable Identification of Environmental Pseudomonas Isolates Using the rpoD Gene.</title>
        <authorList>
            <consortium name="The Broad Institute Genome Sequencing Platform"/>
            <person name="Girard L."/>
            <person name="Lood C."/>
            <person name="Rokni-Zadeh H."/>
            <person name="van Noort V."/>
            <person name="Lavigne R."/>
            <person name="De Mot R."/>
        </authorList>
    </citation>
    <scope>NUCLEOTIDE SEQUENCE [LARGE SCALE GENOMIC DNA]</scope>
    <source>
        <strain evidence="1 2">RW9S1A</strain>
    </source>
</reference>
<dbReference type="EMBL" id="CP077095">
    <property type="protein sequence ID" value="QXI40188.1"/>
    <property type="molecule type" value="Genomic_DNA"/>
</dbReference>
<organism evidence="1 2">
    <name type="scientific">Pseudomonas xantholysinigenes</name>
    <dbReference type="NCBI Taxonomy" id="2745490"/>
    <lineage>
        <taxon>Bacteria</taxon>
        <taxon>Pseudomonadati</taxon>
        <taxon>Pseudomonadota</taxon>
        <taxon>Gammaproteobacteria</taxon>
        <taxon>Pseudomonadales</taxon>
        <taxon>Pseudomonadaceae</taxon>
        <taxon>Pseudomonas</taxon>
    </lineage>
</organism>